<feature type="region of interest" description="Disordered" evidence="1">
    <location>
        <begin position="39"/>
        <end position="79"/>
    </location>
</feature>
<dbReference type="Proteomes" id="UP001326199">
    <property type="component" value="Unassembled WGS sequence"/>
</dbReference>
<dbReference type="GeneID" id="87925146"/>
<accession>A0ABR0HZE5</accession>
<gene>
    <name evidence="2" type="ORF">QC763_0010630</name>
</gene>
<dbReference type="EMBL" id="JAFFHB010000001">
    <property type="protein sequence ID" value="KAK4673101.1"/>
    <property type="molecule type" value="Genomic_DNA"/>
</dbReference>
<evidence type="ECO:0000313" key="3">
    <source>
        <dbReference type="Proteomes" id="UP001326199"/>
    </source>
</evidence>
<keyword evidence="3" id="KW-1185">Reference proteome</keyword>
<feature type="compositionally biased region" description="Polar residues" evidence="1">
    <location>
        <begin position="57"/>
        <end position="79"/>
    </location>
</feature>
<evidence type="ECO:0000313" key="2">
    <source>
        <dbReference type="EMBL" id="KAK4673101.1"/>
    </source>
</evidence>
<feature type="region of interest" description="Disordered" evidence="1">
    <location>
        <begin position="1"/>
        <end position="27"/>
    </location>
</feature>
<comment type="caution">
    <text evidence="2">The sequence shown here is derived from an EMBL/GenBank/DDBJ whole genome shotgun (WGS) entry which is preliminary data.</text>
</comment>
<sequence>MGGSDLLPRTTRTSYSRGAVPSASNQSAALQPAFLRGYRPGVPFQAKSSPHPHRATQDLNQQELPSPQNAQRVWQNSYV</sequence>
<reference evidence="2 3" key="1">
    <citation type="journal article" date="2023" name="bioRxiv">
        <title>High-quality genome assemblies of four members of thePodospora anserinaspecies complex.</title>
        <authorList>
            <person name="Ament-Velasquez S.L."/>
            <person name="Vogan A.A."/>
            <person name="Wallerman O."/>
            <person name="Hartmann F."/>
            <person name="Gautier V."/>
            <person name="Silar P."/>
            <person name="Giraud T."/>
            <person name="Johannesson H."/>
        </authorList>
    </citation>
    <scope>NUCLEOTIDE SEQUENCE [LARGE SCALE GENOMIC DNA]</scope>
    <source>
        <strain evidence="2 3">CBS 411.78</strain>
    </source>
</reference>
<name>A0ABR0HZE5_9PEZI</name>
<evidence type="ECO:0000256" key="1">
    <source>
        <dbReference type="SAM" id="MobiDB-lite"/>
    </source>
</evidence>
<dbReference type="RefSeq" id="XP_062770423.1">
    <property type="nucleotide sequence ID" value="XM_062905213.1"/>
</dbReference>
<proteinExistence type="predicted"/>
<organism evidence="2 3">
    <name type="scientific">Podospora pseudopauciseta</name>
    <dbReference type="NCBI Taxonomy" id="2093780"/>
    <lineage>
        <taxon>Eukaryota</taxon>
        <taxon>Fungi</taxon>
        <taxon>Dikarya</taxon>
        <taxon>Ascomycota</taxon>
        <taxon>Pezizomycotina</taxon>
        <taxon>Sordariomycetes</taxon>
        <taxon>Sordariomycetidae</taxon>
        <taxon>Sordariales</taxon>
        <taxon>Podosporaceae</taxon>
        <taxon>Podospora</taxon>
    </lineage>
</organism>
<feature type="compositionally biased region" description="Polar residues" evidence="1">
    <location>
        <begin position="10"/>
        <end position="27"/>
    </location>
</feature>
<protein>
    <submittedName>
        <fullName evidence="2">Uncharacterized protein</fullName>
    </submittedName>
</protein>